<dbReference type="GO" id="GO:0004553">
    <property type="term" value="F:hydrolase activity, hydrolyzing O-glycosyl compounds"/>
    <property type="evidence" value="ECO:0007669"/>
    <property type="project" value="InterPro"/>
</dbReference>
<evidence type="ECO:0000313" key="4">
    <source>
        <dbReference type="Proteomes" id="UP000502035"/>
    </source>
</evidence>
<evidence type="ECO:0000313" key="3">
    <source>
        <dbReference type="EMBL" id="QIK75935.1"/>
    </source>
</evidence>
<evidence type="ECO:0000256" key="1">
    <source>
        <dbReference type="SAM" id="SignalP"/>
    </source>
</evidence>
<dbReference type="AlphaFoldDB" id="A0A6G7YGJ4"/>
<gene>
    <name evidence="3" type="ORF">G7071_11265</name>
</gene>
<dbReference type="Proteomes" id="UP000502035">
    <property type="component" value="Chromosome"/>
</dbReference>
<feature type="domain" description="GH16" evidence="2">
    <location>
        <begin position="291"/>
        <end position="512"/>
    </location>
</feature>
<feature type="signal peptide" evidence="1">
    <location>
        <begin position="1"/>
        <end position="24"/>
    </location>
</feature>
<keyword evidence="1" id="KW-0732">Signal</keyword>
<organism evidence="3 4">
    <name type="scientific">Nocardioides piscis</name>
    <dbReference type="NCBI Taxonomy" id="2714938"/>
    <lineage>
        <taxon>Bacteria</taxon>
        <taxon>Bacillati</taxon>
        <taxon>Actinomycetota</taxon>
        <taxon>Actinomycetes</taxon>
        <taxon>Propionibacteriales</taxon>
        <taxon>Nocardioidaceae</taxon>
        <taxon>Nocardioides</taxon>
    </lineage>
</organism>
<dbReference type="EMBL" id="CP049866">
    <property type="protein sequence ID" value="QIK75935.1"/>
    <property type="molecule type" value="Genomic_DNA"/>
</dbReference>
<dbReference type="GO" id="GO:0005975">
    <property type="term" value="P:carbohydrate metabolic process"/>
    <property type="evidence" value="ECO:0007669"/>
    <property type="project" value="InterPro"/>
</dbReference>
<dbReference type="SUPFAM" id="SSF49899">
    <property type="entry name" value="Concanavalin A-like lectins/glucanases"/>
    <property type="match status" value="1"/>
</dbReference>
<sequence>MLHSRTALALAACGLVLTMAPAVASTVETADARASSLQLRGTASLTTSPSSYVGGQAITFSGNIGTSGKRKVTLQLHMNRPGDNWFGVRGFSGAKTLADGSFSFQFQAPSMFGIRYRVVSGKRATPPVSFNARLQDVTTWVEGTNPDYGLDHNQAVAGEPFTVMADATVDGAPVFVGRGLTLQRRLDGDSWEDLGRSSVGADGNGAFPGVSLPAGVTVVRVVADEISSGANRIGWIQSFPAYVNVLASAPAPEQARSPKQGKVATTSARAVALAAPSARRGAGAASATASSKYGWYPILSDYTWEAGQSLTSPADLGSDRDGWWLDYADGAGRVSKHNGGLYLDSQRNRSGPGDFGTTRATLMDSARAYGRWETRVRLTSGESSSTDFRVLVELVPDRAADYACGRRNITVAEVSAHGTSMSFGAKADTAQWTGSKSIPSVIHSSPAVAVEVSKRHITWFLNGKPIGTVKGKAAVSDVPMTLRFSLVGDQAGEYDKTGLHSDWQRGFGIDSGKLVTKGPALKKSALTACES</sequence>
<dbReference type="PROSITE" id="PS51762">
    <property type="entry name" value="GH16_2"/>
    <property type="match status" value="1"/>
</dbReference>
<dbReference type="InterPro" id="IPR013320">
    <property type="entry name" value="ConA-like_dom_sf"/>
</dbReference>
<keyword evidence="4" id="KW-1185">Reference proteome</keyword>
<feature type="chain" id="PRO_5026286628" description="GH16 domain-containing protein" evidence="1">
    <location>
        <begin position="25"/>
        <end position="531"/>
    </location>
</feature>
<protein>
    <recommendedName>
        <fullName evidence="2">GH16 domain-containing protein</fullName>
    </recommendedName>
</protein>
<dbReference type="Gene3D" id="2.60.120.200">
    <property type="match status" value="1"/>
</dbReference>
<dbReference type="RefSeq" id="WP_166318661.1">
    <property type="nucleotide sequence ID" value="NZ_CP049866.1"/>
</dbReference>
<proteinExistence type="predicted"/>
<name>A0A6G7YGJ4_9ACTN</name>
<reference evidence="3 4" key="1">
    <citation type="submission" date="2020-03" db="EMBL/GenBank/DDBJ databases">
        <title>Nocardioides sp. nov., isolated from fish.</title>
        <authorList>
            <person name="Hyun D.-W."/>
            <person name="Bae J.-W."/>
        </authorList>
    </citation>
    <scope>NUCLEOTIDE SEQUENCE [LARGE SCALE GENOMIC DNA]</scope>
    <source>
        <strain evidence="3 4">HDW12A</strain>
    </source>
</reference>
<accession>A0A6G7YGJ4</accession>
<dbReference type="KEGG" id="npi:G7071_11265"/>
<dbReference type="InterPro" id="IPR000757">
    <property type="entry name" value="Beta-glucanase-like"/>
</dbReference>
<evidence type="ECO:0000259" key="2">
    <source>
        <dbReference type="PROSITE" id="PS51762"/>
    </source>
</evidence>